<dbReference type="PhylomeDB" id="A0A068USB6"/>
<organism evidence="9 10">
    <name type="scientific">Coffea canephora</name>
    <name type="common">Robusta coffee</name>
    <dbReference type="NCBI Taxonomy" id="49390"/>
    <lineage>
        <taxon>Eukaryota</taxon>
        <taxon>Viridiplantae</taxon>
        <taxon>Streptophyta</taxon>
        <taxon>Embryophyta</taxon>
        <taxon>Tracheophyta</taxon>
        <taxon>Spermatophyta</taxon>
        <taxon>Magnoliopsida</taxon>
        <taxon>eudicotyledons</taxon>
        <taxon>Gunneridae</taxon>
        <taxon>Pentapetalae</taxon>
        <taxon>asterids</taxon>
        <taxon>lamiids</taxon>
        <taxon>Gentianales</taxon>
        <taxon>Rubiaceae</taxon>
        <taxon>Ixoroideae</taxon>
        <taxon>Gardenieae complex</taxon>
        <taxon>Bertiereae - Coffeeae clade</taxon>
        <taxon>Coffeeae</taxon>
        <taxon>Coffea</taxon>
    </lineage>
</organism>
<dbReference type="EMBL" id="HG739138">
    <property type="protein sequence ID" value="CDP11316.1"/>
    <property type="molecule type" value="Genomic_DNA"/>
</dbReference>
<protein>
    <recommendedName>
        <fullName evidence="8">EamA domain-containing protein</fullName>
    </recommendedName>
</protein>
<name>A0A068USB6_COFCA</name>
<dbReference type="InParanoid" id="A0A068USB6"/>
<accession>A0A068USB6</accession>
<dbReference type="AlphaFoldDB" id="A0A068USB6"/>
<feature type="transmembrane region" description="Helical" evidence="7">
    <location>
        <begin position="103"/>
        <end position="122"/>
    </location>
</feature>
<evidence type="ECO:0000256" key="1">
    <source>
        <dbReference type="ARBA" id="ARBA00004141"/>
    </source>
</evidence>
<dbReference type="OMA" id="TQMALIG"/>
<dbReference type="Pfam" id="PF00892">
    <property type="entry name" value="EamA"/>
    <property type="match status" value="1"/>
</dbReference>
<comment type="subcellular location">
    <subcellularLocation>
        <location evidence="1">Membrane</location>
        <topology evidence="1">Multi-pass membrane protein</topology>
    </subcellularLocation>
</comment>
<dbReference type="OrthoDB" id="306876at2759"/>
<evidence type="ECO:0000259" key="8">
    <source>
        <dbReference type="Pfam" id="PF00892"/>
    </source>
</evidence>
<feature type="transmembrane region" description="Helical" evidence="7">
    <location>
        <begin position="168"/>
        <end position="190"/>
    </location>
</feature>
<dbReference type="STRING" id="49390.A0A068USB6"/>
<comment type="similarity">
    <text evidence="2">Belongs to the drug/metabolite transporter (DMT) superfamily. Plant drug/metabolite exporter (P-DME) (TC 2.A.7.4) family.</text>
</comment>
<evidence type="ECO:0000256" key="2">
    <source>
        <dbReference type="ARBA" id="ARBA00007635"/>
    </source>
</evidence>
<dbReference type="FunCoup" id="A0A068USB6">
    <property type="interactions" value="904"/>
</dbReference>
<dbReference type="PANTHER" id="PTHR22911:SF6">
    <property type="entry name" value="SOLUTE CARRIER FAMILY 35 MEMBER G1"/>
    <property type="match status" value="1"/>
</dbReference>
<evidence type="ECO:0000313" key="10">
    <source>
        <dbReference type="Proteomes" id="UP000295252"/>
    </source>
</evidence>
<evidence type="ECO:0000256" key="5">
    <source>
        <dbReference type="ARBA" id="ARBA00023136"/>
    </source>
</evidence>
<evidence type="ECO:0000256" key="3">
    <source>
        <dbReference type="ARBA" id="ARBA00022692"/>
    </source>
</evidence>
<dbReference type="Gramene" id="CDP11316">
    <property type="protein sequence ID" value="CDP11316"/>
    <property type="gene ID" value="GSCOC_T00033498001"/>
</dbReference>
<evidence type="ECO:0000256" key="7">
    <source>
        <dbReference type="SAM" id="Phobius"/>
    </source>
</evidence>
<dbReference type="PANTHER" id="PTHR22911">
    <property type="entry name" value="ACYL-MALONYL CONDENSING ENZYME-RELATED"/>
    <property type="match status" value="1"/>
</dbReference>
<dbReference type="SUPFAM" id="SSF103481">
    <property type="entry name" value="Multidrug resistance efflux transporter EmrE"/>
    <property type="match status" value="1"/>
</dbReference>
<keyword evidence="3 7" id="KW-0812">Transmembrane</keyword>
<reference evidence="10" key="1">
    <citation type="journal article" date="2014" name="Science">
        <title>The coffee genome provides insight into the convergent evolution of caffeine biosynthesis.</title>
        <authorList>
            <person name="Denoeud F."/>
            <person name="Carretero-Paulet L."/>
            <person name="Dereeper A."/>
            <person name="Droc G."/>
            <person name="Guyot R."/>
            <person name="Pietrella M."/>
            <person name="Zheng C."/>
            <person name="Alberti A."/>
            <person name="Anthony F."/>
            <person name="Aprea G."/>
            <person name="Aury J.M."/>
            <person name="Bento P."/>
            <person name="Bernard M."/>
            <person name="Bocs S."/>
            <person name="Campa C."/>
            <person name="Cenci A."/>
            <person name="Combes M.C."/>
            <person name="Crouzillat D."/>
            <person name="Da Silva C."/>
            <person name="Daddiego L."/>
            <person name="De Bellis F."/>
            <person name="Dussert S."/>
            <person name="Garsmeur O."/>
            <person name="Gayraud T."/>
            <person name="Guignon V."/>
            <person name="Jahn K."/>
            <person name="Jamilloux V."/>
            <person name="Joet T."/>
            <person name="Labadie K."/>
            <person name="Lan T."/>
            <person name="Leclercq J."/>
            <person name="Lepelley M."/>
            <person name="Leroy T."/>
            <person name="Li L.T."/>
            <person name="Librado P."/>
            <person name="Lopez L."/>
            <person name="Munoz A."/>
            <person name="Noel B."/>
            <person name="Pallavicini A."/>
            <person name="Perrotta G."/>
            <person name="Poncet V."/>
            <person name="Pot D."/>
            <person name="Priyono X."/>
            <person name="Rigoreau M."/>
            <person name="Rouard M."/>
            <person name="Rozas J."/>
            <person name="Tranchant-Dubreuil C."/>
            <person name="VanBuren R."/>
            <person name="Zhang Q."/>
            <person name="Andrade A.C."/>
            <person name="Argout X."/>
            <person name="Bertrand B."/>
            <person name="de Kochko A."/>
            <person name="Graziosi G."/>
            <person name="Henry R.J."/>
            <person name="Jayarama X."/>
            <person name="Ming R."/>
            <person name="Nagai C."/>
            <person name="Rounsley S."/>
            <person name="Sankoff D."/>
            <person name="Giuliano G."/>
            <person name="Albert V.A."/>
            <person name="Wincker P."/>
            <person name="Lashermes P."/>
        </authorList>
    </citation>
    <scope>NUCLEOTIDE SEQUENCE [LARGE SCALE GENOMIC DNA]</scope>
    <source>
        <strain evidence="10">cv. DH200-94</strain>
    </source>
</reference>
<feature type="transmembrane region" description="Helical" evidence="7">
    <location>
        <begin position="380"/>
        <end position="400"/>
    </location>
</feature>
<feature type="transmembrane region" description="Helical" evidence="7">
    <location>
        <begin position="221"/>
        <end position="241"/>
    </location>
</feature>
<feature type="transmembrane region" description="Helical" evidence="7">
    <location>
        <begin position="294"/>
        <end position="315"/>
    </location>
</feature>
<feature type="domain" description="EamA" evidence="8">
    <location>
        <begin position="104"/>
        <end position="237"/>
    </location>
</feature>
<evidence type="ECO:0000256" key="4">
    <source>
        <dbReference type="ARBA" id="ARBA00022989"/>
    </source>
</evidence>
<dbReference type="GO" id="GO:0016020">
    <property type="term" value="C:membrane"/>
    <property type="evidence" value="ECO:0007669"/>
    <property type="project" value="UniProtKB-SubCell"/>
</dbReference>
<keyword evidence="5 7" id="KW-0472">Membrane</keyword>
<feature type="transmembrane region" description="Helical" evidence="7">
    <location>
        <begin position="196"/>
        <end position="214"/>
    </location>
</feature>
<evidence type="ECO:0000256" key="6">
    <source>
        <dbReference type="SAM" id="MobiDB-lite"/>
    </source>
</evidence>
<feature type="transmembrane region" description="Helical" evidence="7">
    <location>
        <begin position="261"/>
        <end position="282"/>
    </location>
</feature>
<feature type="transmembrane region" description="Helical" evidence="7">
    <location>
        <begin position="134"/>
        <end position="152"/>
    </location>
</feature>
<dbReference type="Proteomes" id="UP000295252">
    <property type="component" value="Chromosome VII"/>
</dbReference>
<proteinExistence type="inferred from homology"/>
<dbReference type="InterPro" id="IPR037185">
    <property type="entry name" value="EmrE-like"/>
</dbReference>
<keyword evidence="4 7" id="KW-1133">Transmembrane helix</keyword>
<gene>
    <name evidence="9" type="ORF">GSCOC_T00033498001</name>
</gene>
<feature type="transmembrane region" description="Helical" evidence="7">
    <location>
        <begin position="321"/>
        <end position="343"/>
    </location>
</feature>
<evidence type="ECO:0000313" key="9">
    <source>
        <dbReference type="EMBL" id="CDP11316.1"/>
    </source>
</evidence>
<sequence length="406" mass="43938">MASPADNSGGEDIEHGGGVAVEMTATAATESLSPSSSPMEDAISISDEHITPLLNQSQRPRVNIFSVSHSRRRPVKEQITRLAETETSPFVQFTVWIWDGSRYSGMLCMALSSIIYCIMEVLSDVFTAQSIPLFEMAFTRCTVILILSFVWLKRSRQPIFGTSSVRKLLVLSAFMGYLSLLSFIYCIQRVPLSQAIMLNFTTPIVAAVAARVILHEKLKIAEIGGLACSFFGVLFIFRPVLNIQGSTEAGEANISYVKGSNHLYAVLVGLVSSTVGGVSYCFIRAGAKAADQPLLTVFAFGLFATPAAAICAFIFEGFVLPGFYTLLLMVILGSLAFLAEITVARALQLEKTSKVVNILYLQAASTQLLGMSLSRIVPTFGRLVGCTLILISACCTMYVGPEKEVD</sequence>
<dbReference type="InterPro" id="IPR000620">
    <property type="entry name" value="EamA_dom"/>
</dbReference>
<keyword evidence="10" id="KW-1185">Reference proteome</keyword>
<feature type="region of interest" description="Disordered" evidence="6">
    <location>
        <begin position="1"/>
        <end position="40"/>
    </location>
</feature>